<gene>
    <name evidence="2" type="ORF">BCR42DRAFT_444363</name>
    <name evidence="1" type="ORF">BCR42DRAFT_444798</name>
</gene>
<organism evidence="1 3">
    <name type="scientific">Absidia repens</name>
    <dbReference type="NCBI Taxonomy" id="90262"/>
    <lineage>
        <taxon>Eukaryota</taxon>
        <taxon>Fungi</taxon>
        <taxon>Fungi incertae sedis</taxon>
        <taxon>Mucoromycota</taxon>
        <taxon>Mucoromycotina</taxon>
        <taxon>Mucoromycetes</taxon>
        <taxon>Mucorales</taxon>
        <taxon>Cunninghamellaceae</taxon>
        <taxon>Absidia</taxon>
    </lineage>
</organism>
<dbReference type="EMBL" id="MCGE01000074">
    <property type="protein sequence ID" value="ORY96053.1"/>
    <property type="molecule type" value="Genomic_DNA"/>
</dbReference>
<comment type="caution">
    <text evidence="1">The sequence shown here is derived from an EMBL/GenBank/DDBJ whole genome shotgun (WGS) entry which is preliminary data.</text>
</comment>
<dbReference type="EMBL" id="MCGE01000053">
    <property type="protein sequence ID" value="ORZ04152.1"/>
    <property type="molecule type" value="Genomic_DNA"/>
</dbReference>
<protein>
    <recommendedName>
        <fullName evidence="4">Enoyl-CoA hydratase</fullName>
    </recommendedName>
</protein>
<accession>A0A1X2HBD2</accession>
<dbReference type="Proteomes" id="UP000193560">
    <property type="component" value="Unassembled WGS sequence"/>
</dbReference>
<sequence>MTKYQYETVTVTIIDKVAHVQMNRPKKLNSFNPALIRDVRYSIPRSGRRQRHWCHRGFRLRTYVYRWFGL</sequence>
<dbReference type="SUPFAM" id="SSF52096">
    <property type="entry name" value="ClpP/crotonase"/>
    <property type="match status" value="1"/>
</dbReference>
<name>A0A1X2HBD2_9FUNG</name>
<evidence type="ECO:0000313" key="1">
    <source>
        <dbReference type="EMBL" id="ORY96053.1"/>
    </source>
</evidence>
<evidence type="ECO:0000313" key="2">
    <source>
        <dbReference type="EMBL" id="ORZ04152.1"/>
    </source>
</evidence>
<dbReference type="Gene3D" id="3.90.226.10">
    <property type="entry name" value="2-enoyl-CoA Hydratase, Chain A, domain 1"/>
    <property type="match status" value="1"/>
</dbReference>
<reference evidence="1 3" key="1">
    <citation type="submission" date="2016-07" db="EMBL/GenBank/DDBJ databases">
        <title>Pervasive Adenine N6-methylation of Active Genes in Fungi.</title>
        <authorList>
            <consortium name="DOE Joint Genome Institute"/>
            <person name="Mondo S.J."/>
            <person name="Dannebaum R.O."/>
            <person name="Kuo R.C."/>
            <person name="Labutti K."/>
            <person name="Haridas S."/>
            <person name="Kuo A."/>
            <person name="Salamov A."/>
            <person name="Ahrendt S.R."/>
            <person name="Lipzen A."/>
            <person name="Sullivan W."/>
            <person name="Andreopoulos W.B."/>
            <person name="Clum A."/>
            <person name="Lindquist E."/>
            <person name="Daum C."/>
            <person name="Ramamoorthy G.K."/>
            <person name="Gryganskyi A."/>
            <person name="Culley D."/>
            <person name="Magnuson J.K."/>
            <person name="James T.Y."/>
            <person name="O'Malley M.A."/>
            <person name="Stajich J.E."/>
            <person name="Spatafora J.W."/>
            <person name="Visel A."/>
            <person name="Grigoriev I.V."/>
        </authorList>
    </citation>
    <scope>NUCLEOTIDE SEQUENCE [LARGE SCALE GENOMIC DNA]</scope>
    <source>
        <strain evidence="1 3">NRRL 1336</strain>
    </source>
</reference>
<dbReference type="AlphaFoldDB" id="A0A1X2HBD2"/>
<evidence type="ECO:0008006" key="4">
    <source>
        <dbReference type="Google" id="ProtNLM"/>
    </source>
</evidence>
<keyword evidence="3" id="KW-1185">Reference proteome</keyword>
<evidence type="ECO:0000313" key="3">
    <source>
        <dbReference type="Proteomes" id="UP000193560"/>
    </source>
</evidence>
<dbReference type="InterPro" id="IPR029045">
    <property type="entry name" value="ClpP/crotonase-like_dom_sf"/>
</dbReference>
<proteinExistence type="predicted"/>
<dbReference type="OrthoDB" id="14970at2759"/>